<dbReference type="EMBL" id="JANFXK010000012">
    <property type="protein sequence ID" value="MCQ4637344.1"/>
    <property type="molecule type" value="Genomic_DNA"/>
</dbReference>
<keyword evidence="1" id="KW-0812">Transmembrane</keyword>
<organism evidence="3 4">
    <name type="scientific">Anaerovorax odorimutans</name>
    <dbReference type="NCBI Taxonomy" id="109327"/>
    <lineage>
        <taxon>Bacteria</taxon>
        <taxon>Bacillati</taxon>
        <taxon>Bacillota</taxon>
        <taxon>Clostridia</taxon>
        <taxon>Peptostreptococcales</taxon>
        <taxon>Anaerovoracaceae</taxon>
        <taxon>Anaerovorax</taxon>
    </lineage>
</organism>
<proteinExistence type="predicted"/>
<feature type="domain" description="DUF4367" evidence="2">
    <location>
        <begin position="136"/>
        <end position="244"/>
    </location>
</feature>
<accession>A0ABT1RQA2</accession>
<protein>
    <submittedName>
        <fullName evidence="3">DUF4367 domain-containing protein</fullName>
    </submittedName>
</protein>
<dbReference type="Proteomes" id="UP001524502">
    <property type="component" value="Unassembled WGS sequence"/>
</dbReference>
<feature type="transmembrane region" description="Helical" evidence="1">
    <location>
        <begin position="56"/>
        <end position="76"/>
    </location>
</feature>
<evidence type="ECO:0000313" key="4">
    <source>
        <dbReference type="Proteomes" id="UP001524502"/>
    </source>
</evidence>
<keyword evidence="4" id="KW-1185">Reference proteome</keyword>
<evidence type="ECO:0000313" key="3">
    <source>
        <dbReference type="EMBL" id="MCQ4637344.1"/>
    </source>
</evidence>
<gene>
    <name evidence="3" type="ORF">NE619_11475</name>
</gene>
<keyword evidence="1" id="KW-0472">Membrane</keyword>
<comment type="caution">
    <text evidence="3">The sequence shown here is derived from an EMBL/GenBank/DDBJ whole genome shotgun (WGS) entry which is preliminary data.</text>
</comment>
<dbReference type="InterPro" id="IPR025377">
    <property type="entry name" value="DUF4367"/>
</dbReference>
<reference evidence="3 4" key="1">
    <citation type="submission" date="2022-06" db="EMBL/GenBank/DDBJ databases">
        <title>Isolation of gut microbiota from human fecal samples.</title>
        <authorList>
            <person name="Pamer E.G."/>
            <person name="Barat B."/>
            <person name="Waligurski E."/>
            <person name="Medina S."/>
            <person name="Paddock L."/>
            <person name="Mostad J."/>
        </authorList>
    </citation>
    <scope>NUCLEOTIDE SEQUENCE [LARGE SCALE GENOMIC DNA]</scope>
    <source>
        <strain evidence="3 4">SL.3.17</strain>
    </source>
</reference>
<sequence>MKKEKPTYTHEERVEFVQKAAEEDYKEEIGELPPLNRDFMKSDQDMRKKPNRAKRYAAIAAAVVLVFLVGSMISAITSNDEAYGDKGLLHRLYKSIQGLGTDKQDELTENVVLDELQISSMDDIDAAINFADGVLYVPEYIPSGYKLVSLSMESYSLGDFIAKYKFTNDKDAESLGITEMYSPVGGQVSCSGDGELIKLKDRAIYLQEGDEKGILYATVYTEDSMTQIDGKLSREEILKVAKNLKKTP</sequence>
<dbReference type="RefSeq" id="WP_256132534.1">
    <property type="nucleotide sequence ID" value="NZ_JANFXK010000012.1"/>
</dbReference>
<evidence type="ECO:0000256" key="1">
    <source>
        <dbReference type="SAM" id="Phobius"/>
    </source>
</evidence>
<name>A0ABT1RQA2_9FIRM</name>
<dbReference type="Pfam" id="PF14285">
    <property type="entry name" value="DUF4367"/>
    <property type="match status" value="1"/>
</dbReference>
<keyword evidence="1" id="KW-1133">Transmembrane helix</keyword>
<evidence type="ECO:0000259" key="2">
    <source>
        <dbReference type="Pfam" id="PF14285"/>
    </source>
</evidence>